<comment type="caution">
    <text evidence="2">The sequence shown here is derived from an EMBL/GenBank/DDBJ whole genome shotgun (WGS) entry which is preliminary data.</text>
</comment>
<evidence type="ECO:0000313" key="2">
    <source>
        <dbReference type="EMBL" id="TNN35797.1"/>
    </source>
</evidence>
<dbReference type="Proteomes" id="UP000314294">
    <property type="component" value="Unassembled WGS sequence"/>
</dbReference>
<proteinExistence type="predicted"/>
<gene>
    <name evidence="2" type="ORF">EYF80_054032</name>
</gene>
<accession>A0A4Z2F3S2</accession>
<feature type="compositionally biased region" description="Basic and acidic residues" evidence="1">
    <location>
        <begin position="48"/>
        <end position="69"/>
    </location>
</feature>
<dbReference type="AlphaFoldDB" id="A0A4Z2F3S2"/>
<sequence>MGRKTVRVAGLEANSVTADTSRQASREEEEEEEKGRLAGMRKSRKPRRTDTPFLRDKTPTDVTQEKKKEEEEEEEEEDFVCLIAHFSKRDVQPGTKPGSLVNHSRVIRMKKIPPRKRKCSHSQVRISMMMAMGKLKMNHVPKLITLASG</sequence>
<reference evidence="2 3" key="1">
    <citation type="submission" date="2019-03" db="EMBL/GenBank/DDBJ databases">
        <title>First draft genome of Liparis tanakae, snailfish: a comprehensive survey of snailfish specific genes.</title>
        <authorList>
            <person name="Kim W."/>
            <person name="Song I."/>
            <person name="Jeong J.-H."/>
            <person name="Kim D."/>
            <person name="Kim S."/>
            <person name="Ryu S."/>
            <person name="Song J.Y."/>
            <person name="Lee S.K."/>
        </authorList>
    </citation>
    <scope>NUCLEOTIDE SEQUENCE [LARGE SCALE GENOMIC DNA]</scope>
    <source>
        <tissue evidence="2">Muscle</tissue>
    </source>
</reference>
<feature type="compositionally biased region" description="Polar residues" evidence="1">
    <location>
        <begin position="14"/>
        <end position="23"/>
    </location>
</feature>
<protein>
    <submittedName>
        <fullName evidence="2">Uncharacterized protein</fullName>
    </submittedName>
</protein>
<evidence type="ECO:0000313" key="3">
    <source>
        <dbReference type="Proteomes" id="UP000314294"/>
    </source>
</evidence>
<name>A0A4Z2F3S2_9TELE</name>
<keyword evidence="3" id="KW-1185">Reference proteome</keyword>
<feature type="region of interest" description="Disordered" evidence="1">
    <location>
        <begin position="1"/>
        <end position="76"/>
    </location>
</feature>
<dbReference type="EMBL" id="SRLO01001707">
    <property type="protein sequence ID" value="TNN35797.1"/>
    <property type="molecule type" value="Genomic_DNA"/>
</dbReference>
<evidence type="ECO:0000256" key="1">
    <source>
        <dbReference type="SAM" id="MobiDB-lite"/>
    </source>
</evidence>
<organism evidence="2 3">
    <name type="scientific">Liparis tanakae</name>
    <name type="common">Tanaka's snailfish</name>
    <dbReference type="NCBI Taxonomy" id="230148"/>
    <lineage>
        <taxon>Eukaryota</taxon>
        <taxon>Metazoa</taxon>
        <taxon>Chordata</taxon>
        <taxon>Craniata</taxon>
        <taxon>Vertebrata</taxon>
        <taxon>Euteleostomi</taxon>
        <taxon>Actinopterygii</taxon>
        <taxon>Neopterygii</taxon>
        <taxon>Teleostei</taxon>
        <taxon>Neoteleostei</taxon>
        <taxon>Acanthomorphata</taxon>
        <taxon>Eupercaria</taxon>
        <taxon>Perciformes</taxon>
        <taxon>Cottioidei</taxon>
        <taxon>Cottales</taxon>
        <taxon>Liparidae</taxon>
        <taxon>Liparis</taxon>
    </lineage>
</organism>